<dbReference type="Pfam" id="PF00059">
    <property type="entry name" value="Lectin_C"/>
    <property type="match status" value="2"/>
</dbReference>
<dbReference type="PANTHER" id="PTHR45784">
    <property type="entry name" value="C-TYPE LECTIN DOMAIN FAMILY 20 MEMBER A-RELATED"/>
    <property type="match status" value="1"/>
</dbReference>
<gene>
    <name evidence="4" type="ORF">KC01_LOCUS38657</name>
</gene>
<dbReference type="Proteomes" id="UP001497482">
    <property type="component" value="Chromosome 7"/>
</dbReference>
<dbReference type="PANTHER" id="PTHR45784:SF3">
    <property type="entry name" value="C-TYPE LECTIN DOMAIN FAMILY 4 MEMBER K-LIKE-RELATED"/>
    <property type="match status" value="1"/>
</dbReference>
<dbReference type="Gene3D" id="3.10.100.10">
    <property type="entry name" value="Mannose-Binding Protein A, subunit A"/>
    <property type="match status" value="2"/>
</dbReference>
<keyword evidence="5" id="KW-1185">Reference proteome</keyword>
<name>A0AAV2MFZ9_KNICA</name>
<keyword evidence="1" id="KW-1015">Disulfide bond</keyword>
<feature type="domain" description="C-type lectin" evidence="3">
    <location>
        <begin position="150"/>
        <end position="258"/>
    </location>
</feature>
<dbReference type="EMBL" id="OZ035829">
    <property type="protein sequence ID" value="CAL1612332.1"/>
    <property type="molecule type" value="Genomic_DNA"/>
</dbReference>
<evidence type="ECO:0000256" key="1">
    <source>
        <dbReference type="ARBA" id="ARBA00023157"/>
    </source>
</evidence>
<organism evidence="4 5">
    <name type="scientific">Knipowitschia caucasica</name>
    <name type="common">Caucasian dwarf goby</name>
    <name type="synonym">Pomatoschistus caucasicus</name>
    <dbReference type="NCBI Taxonomy" id="637954"/>
    <lineage>
        <taxon>Eukaryota</taxon>
        <taxon>Metazoa</taxon>
        <taxon>Chordata</taxon>
        <taxon>Craniata</taxon>
        <taxon>Vertebrata</taxon>
        <taxon>Euteleostomi</taxon>
        <taxon>Actinopterygii</taxon>
        <taxon>Neopterygii</taxon>
        <taxon>Teleostei</taxon>
        <taxon>Neoteleostei</taxon>
        <taxon>Acanthomorphata</taxon>
        <taxon>Gobiaria</taxon>
        <taxon>Gobiiformes</taxon>
        <taxon>Gobioidei</taxon>
        <taxon>Gobiidae</taxon>
        <taxon>Gobiinae</taxon>
        <taxon>Knipowitschia</taxon>
    </lineage>
</organism>
<evidence type="ECO:0000256" key="2">
    <source>
        <dbReference type="SAM" id="SignalP"/>
    </source>
</evidence>
<dbReference type="PROSITE" id="PS00615">
    <property type="entry name" value="C_TYPE_LECTIN_1"/>
    <property type="match status" value="2"/>
</dbReference>
<feature type="domain" description="C-type lectin" evidence="3">
    <location>
        <begin position="21"/>
        <end position="145"/>
    </location>
</feature>
<dbReference type="SUPFAM" id="SSF56436">
    <property type="entry name" value="C-type lectin-like"/>
    <property type="match status" value="2"/>
</dbReference>
<evidence type="ECO:0000259" key="3">
    <source>
        <dbReference type="PROSITE" id="PS50041"/>
    </source>
</evidence>
<dbReference type="SMART" id="SM00034">
    <property type="entry name" value="CLECT"/>
    <property type="match status" value="2"/>
</dbReference>
<dbReference type="AlphaFoldDB" id="A0AAV2MFZ9"/>
<protein>
    <recommendedName>
        <fullName evidence="3">C-type lectin domain-containing protein</fullName>
    </recommendedName>
</protein>
<dbReference type="InterPro" id="IPR001304">
    <property type="entry name" value="C-type_lectin-like"/>
</dbReference>
<feature type="chain" id="PRO_5043707695" description="C-type lectin domain-containing protein" evidence="2">
    <location>
        <begin position="19"/>
        <end position="315"/>
    </location>
</feature>
<dbReference type="PROSITE" id="PS50041">
    <property type="entry name" value="C_TYPE_LECTIN_2"/>
    <property type="match status" value="2"/>
</dbReference>
<proteinExistence type="predicted"/>
<keyword evidence="2" id="KW-0732">Signal</keyword>
<reference evidence="4 5" key="1">
    <citation type="submission" date="2024-04" db="EMBL/GenBank/DDBJ databases">
        <authorList>
            <person name="Waldvogel A.-M."/>
            <person name="Schoenle A."/>
        </authorList>
    </citation>
    <scope>NUCLEOTIDE SEQUENCE [LARGE SCALE GENOMIC DNA]</scope>
</reference>
<evidence type="ECO:0000313" key="5">
    <source>
        <dbReference type="Proteomes" id="UP001497482"/>
    </source>
</evidence>
<dbReference type="PROSITE" id="PS51257">
    <property type="entry name" value="PROKAR_LIPOPROTEIN"/>
    <property type="match status" value="1"/>
</dbReference>
<feature type="signal peptide" evidence="2">
    <location>
        <begin position="1"/>
        <end position="18"/>
    </location>
</feature>
<accession>A0AAV2MFZ9</accession>
<dbReference type="InterPro" id="IPR016186">
    <property type="entry name" value="C-type_lectin-like/link_sf"/>
</dbReference>
<evidence type="ECO:0000313" key="4">
    <source>
        <dbReference type="EMBL" id="CAL1612332.1"/>
    </source>
</evidence>
<dbReference type="InterPro" id="IPR016187">
    <property type="entry name" value="CTDL_fold"/>
</dbReference>
<dbReference type="InterPro" id="IPR018378">
    <property type="entry name" value="C-type_lectin_CS"/>
</dbReference>
<sequence length="315" mass="36931">MTAFRLFLFSLGIVLVSCSRYSHRHYHYIQTDMTWSKAQSYCRQHHSDLATFESMEEVQQLQPTFSFSWAWIGLIDNTSSWKGIMGKEGNSWRWSATGETSQSGFQMWSSAEPDYGDRYETCVIMNTTGLWSDKDCSTLYGFVCFTESDLGVVSYQYISDPRSWVEAQTYCRRYHTDLVFIENSIQNTQINNSVAPRAIVWIGLYRVPWAWSDHSPSSFKNWRSFSPNYPYVQHCVTENMDHIWDDEGCEEEWPLICQTVSKLQTFVRARMISGADLTLPKTQDQILQKLDEELRRLRWKGFTLTWTMRPVKDDT</sequence>